<evidence type="ECO:0000313" key="2">
    <source>
        <dbReference type="EMBL" id="RKR92229.1"/>
    </source>
</evidence>
<evidence type="ECO:0000313" key="3">
    <source>
        <dbReference type="Proteomes" id="UP000277671"/>
    </source>
</evidence>
<dbReference type="EMBL" id="RBKT01000001">
    <property type="protein sequence ID" value="RKR92229.1"/>
    <property type="molecule type" value="Genomic_DNA"/>
</dbReference>
<protein>
    <submittedName>
        <fullName evidence="2">Uncharacterized protein</fullName>
    </submittedName>
</protein>
<proteinExistence type="predicted"/>
<evidence type="ECO:0000256" key="1">
    <source>
        <dbReference type="SAM" id="MobiDB-lite"/>
    </source>
</evidence>
<keyword evidence="3" id="KW-1185">Reference proteome</keyword>
<dbReference type="AlphaFoldDB" id="A0A495JVQ0"/>
<name>A0A495JVQ0_9ACTN</name>
<comment type="caution">
    <text evidence="2">The sequence shown here is derived from an EMBL/GenBank/DDBJ whole genome shotgun (WGS) entry which is preliminary data.</text>
</comment>
<reference evidence="2 3" key="1">
    <citation type="submission" date="2018-10" db="EMBL/GenBank/DDBJ databases">
        <title>Sequencing the genomes of 1000 actinobacteria strains.</title>
        <authorList>
            <person name="Klenk H.-P."/>
        </authorList>
    </citation>
    <scope>NUCLEOTIDE SEQUENCE [LARGE SCALE GENOMIC DNA]</scope>
    <source>
        <strain evidence="2 3">DSM 45175</strain>
    </source>
</reference>
<accession>A0A495JVQ0</accession>
<gene>
    <name evidence="2" type="ORF">BDK92_6665</name>
</gene>
<organism evidence="2 3">
    <name type="scientific">Micromonospora pisi</name>
    <dbReference type="NCBI Taxonomy" id="589240"/>
    <lineage>
        <taxon>Bacteria</taxon>
        <taxon>Bacillati</taxon>
        <taxon>Actinomycetota</taxon>
        <taxon>Actinomycetes</taxon>
        <taxon>Micromonosporales</taxon>
        <taxon>Micromonosporaceae</taxon>
        <taxon>Micromonospora</taxon>
    </lineage>
</organism>
<feature type="region of interest" description="Disordered" evidence="1">
    <location>
        <begin position="20"/>
        <end position="45"/>
    </location>
</feature>
<sequence length="45" mass="4828">MPAAMPGLPVVVMSQSEPGLIPELDMPQEGRCTHSVTGSLHRKNQ</sequence>
<dbReference type="Proteomes" id="UP000277671">
    <property type="component" value="Unassembled WGS sequence"/>
</dbReference>